<dbReference type="SUPFAM" id="SSF53067">
    <property type="entry name" value="Actin-like ATPase domain"/>
    <property type="match status" value="2"/>
</dbReference>
<evidence type="ECO:0000313" key="1">
    <source>
        <dbReference type="EMBL" id="OHA41752.1"/>
    </source>
</evidence>
<proteinExistence type="predicted"/>
<dbReference type="Pfam" id="PF11104">
    <property type="entry name" value="PilM_2"/>
    <property type="match status" value="1"/>
</dbReference>
<comment type="caution">
    <text evidence="1">The sequence shown here is derived from an EMBL/GenBank/DDBJ whole genome shotgun (WGS) entry which is preliminary data.</text>
</comment>
<dbReference type="PANTHER" id="PTHR32432">
    <property type="entry name" value="CELL DIVISION PROTEIN FTSA-RELATED"/>
    <property type="match status" value="1"/>
</dbReference>
<dbReference type="PIRSF" id="PIRSF019169">
    <property type="entry name" value="PilM"/>
    <property type="match status" value="1"/>
</dbReference>
<protein>
    <recommendedName>
        <fullName evidence="3">SHS2 domain-containing protein</fullName>
    </recommendedName>
</protein>
<evidence type="ECO:0008006" key="3">
    <source>
        <dbReference type="Google" id="ProtNLM"/>
    </source>
</evidence>
<dbReference type="EMBL" id="MHSH01000019">
    <property type="protein sequence ID" value="OHA41752.1"/>
    <property type="molecule type" value="Genomic_DNA"/>
</dbReference>
<reference evidence="1 2" key="1">
    <citation type="journal article" date="2016" name="Nat. Commun.">
        <title>Thousands of microbial genomes shed light on interconnected biogeochemical processes in an aquifer system.</title>
        <authorList>
            <person name="Anantharaman K."/>
            <person name="Brown C.T."/>
            <person name="Hug L.A."/>
            <person name="Sharon I."/>
            <person name="Castelle C.J."/>
            <person name="Probst A.J."/>
            <person name="Thomas B.C."/>
            <person name="Singh A."/>
            <person name="Wilkins M.J."/>
            <person name="Karaoz U."/>
            <person name="Brodie E.L."/>
            <person name="Williams K.H."/>
            <person name="Hubbard S.S."/>
            <person name="Banfield J.F."/>
        </authorList>
    </citation>
    <scope>NUCLEOTIDE SEQUENCE [LARGE SCALE GENOMIC DNA]</scope>
</reference>
<dbReference type="InterPro" id="IPR005883">
    <property type="entry name" value="PilM"/>
</dbReference>
<dbReference type="Gene3D" id="3.30.1490.300">
    <property type="match status" value="1"/>
</dbReference>
<dbReference type="CDD" id="cd24049">
    <property type="entry name" value="ASKHA_NBD_PilM"/>
    <property type="match status" value="1"/>
</dbReference>
<name>A0A1G2P2B2_9BACT</name>
<dbReference type="AlphaFoldDB" id="A0A1G2P2B2"/>
<accession>A0A1G2P2B2</accession>
<dbReference type="InterPro" id="IPR050696">
    <property type="entry name" value="FtsA/MreB"/>
</dbReference>
<organism evidence="1 2">
    <name type="scientific">Candidatus Taylorbacteria bacterium RIFCSPLOWO2_02_FULL_46_40</name>
    <dbReference type="NCBI Taxonomy" id="1802329"/>
    <lineage>
        <taxon>Bacteria</taxon>
        <taxon>Candidatus Tayloriibacteriota</taxon>
    </lineage>
</organism>
<evidence type="ECO:0000313" key="2">
    <source>
        <dbReference type="Proteomes" id="UP000176429"/>
    </source>
</evidence>
<dbReference type="NCBIfam" id="TIGR01175">
    <property type="entry name" value="pilM"/>
    <property type="match status" value="1"/>
</dbReference>
<sequence>MAHFLKSITGFFGGGTKSVIGIDIGYSSIKIVQLRKRKGRALLETYGELSLGPYAGVDVGRAASLPVEKLSEAVVDLMREANVTARDCGVAIPTASSLVSLIELPAIGEKELAEMIPMEARKYIPVPVSEVALDWWVIPQGDNMSPIPEEDGQQNKVQKGRMVDVLLVAILNETLTKYHDLVRLAGLRCSFFEVEIFSSIRASLEHNDIAPVMILDIGAAVTKLSIVERGLVRSSHTINRGAQDITIAVSKAMGVSGIEAEKRKRAYGIVKDAASPEIVEVGTTVLNYIFAEARKIIINFEKRYAKNVGRVVMTGGGATLKGILESARENFQTEAVLADPFSKIEAPAFLQDVLADAGPEFSVALGVALRKITEE</sequence>
<dbReference type="InterPro" id="IPR043129">
    <property type="entry name" value="ATPase_NBD"/>
</dbReference>
<dbReference type="PANTHER" id="PTHR32432:SF3">
    <property type="entry name" value="ETHANOLAMINE UTILIZATION PROTEIN EUTJ"/>
    <property type="match status" value="1"/>
</dbReference>
<dbReference type="Proteomes" id="UP000176429">
    <property type="component" value="Unassembled WGS sequence"/>
</dbReference>
<gene>
    <name evidence="1" type="ORF">A3H68_00915</name>
</gene>
<dbReference type="Gene3D" id="3.30.420.40">
    <property type="match status" value="2"/>
</dbReference>